<keyword evidence="5" id="KW-1185">Reference proteome</keyword>
<evidence type="ECO:0000313" key="5">
    <source>
        <dbReference type="Proteomes" id="UP000218689"/>
    </source>
</evidence>
<organism evidence="4 5">
    <name type="scientific">Pseudolactococcus reticulitermitis</name>
    <dbReference type="NCBI Taxonomy" id="2025039"/>
    <lineage>
        <taxon>Bacteria</taxon>
        <taxon>Bacillati</taxon>
        <taxon>Bacillota</taxon>
        <taxon>Bacilli</taxon>
        <taxon>Lactobacillales</taxon>
        <taxon>Streptococcaceae</taxon>
        <taxon>Pseudolactococcus</taxon>
    </lineage>
</organism>
<dbReference type="PANTHER" id="PTHR30185:SF18">
    <property type="entry name" value="TRANSCRIPTIONAL REGULATOR MTLR"/>
    <property type="match status" value="1"/>
</dbReference>
<evidence type="ECO:0000256" key="2">
    <source>
        <dbReference type="ARBA" id="ARBA00023163"/>
    </source>
</evidence>
<evidence type="ECO:0000256" key="1">
    <source>
        <dbReference type="ARBA" id="ARBA00023015"/>
    </source>
</evidence>
<protein>
    <recommendedName>
        <fullName evidence="3">Mga helix-turn-helix domain-containing protein</fullName>
    </recommendedName>
</protein>
<keyword evidence="1" id="KW-0805">Transcription regulation</keyword>
<comment type="caution">
    <text evidence="4">The sequence shown here is derived from an EMBL/GenBank/DDBJ whole genome shotgun (WGS) entry which is preliminary data.</text>
</comment>
<feature type="domain" description="Mga helix-turn-helix" evidence="3">
    <location>
        <begin position="77"/>
        <end position="163"/>
    </location>
</feature>
<proteinExistence type="predicted"/>
<gene>
    <name evidence="4" type="ORF">RsY01_79</name>
</gene>
<dbReference type="InterPro" id="IPR050661">
    <property type="entry name" value="BglG_antiterminators"/>
</dbReference>
<reference evidence="5" key="1">
    <citation type="submission" date="2017-08" db="EMBL/GenBank/DDBJ databases">
        <title>Draft genome sequence of Lactococcus sp. strain Rs-Y01, isolated from the gut of the lower termite Reticulitermes speratus.</title>
        <authorList>
            <person name="Ohkuma M."/>
            <person name="Yuki M."/>
        </authorList>
    </citation>
    <scope>NUCLEOTIDE SEQUENCE [LARGE SCALE GENOMIC DNA]</scope>
    <source>
        <strain evidence="5">Rs-Y01</strain>
    </source>
</reference>
<dbReference type="PANTHER" id="PTHR30185">
    <property type="entry name" value="CRYPTIC BETA-GLUCOSIDE BGL OPERON ANTITERMINATOR"/>
    <property type="match status" value="1"/>
</dbReference>
<dbReference type="OrthoDB" id="2240553at2"/>
<evidence type="ECO:0000313" key="4">
    <source>
        <dbReference type="EMBL" id="GAX46500.1"/>
    </source>
</evidence>
<dbReference type="AlphaFoldDB" id="A0A224X4G5"/>
<name>A0A224X4G5_9LACT</name>
<sequence length="488" mass="57489">METFLLDKESKYILKIIGELSMSPTKSISFKKLENRIGLTKKTIITYIGTLEGYCKENNINPFIIDNQKIRLSAKSNFNVLDLYSYMTQHAIKYQIMTRVLLEPQVSSVKLYLDLALSKSNFSVHLKQLNNFLKSYRCQINFLHKTPLQGKERQIRFLYYNLFWGLHPDTMIPDFPGLETITDLTLELIPHISYPTLSKIKLLFYVTYIRRKHGYFIDSEENYSLPDSPYISFDDFFTKLDCLNLLMDCPDLETKRRECRYLYFLFSRFNLVTLEECQNDAFEINGTDAPEIACFIAKFQTKSNLTFQTHELKYLHYNLTILNREATVFKGKSKVFDLKNMVLTFNETKGNTATFIKEFLMDIREKCPQINTLMERFPTLYYYYAMIMTAIVEKHHQPIKLLVQSSISTLHREFLIQKIIKGAPFPVQIYTASQLKGEKPDGIISNWLPDKKYQDIPFFSTSLFYSDWSRDDLTQFIYDLSDQKNQLR</sequence>
<accession>A0A224X4G5</accession>
<evidence type="ECO:0000259" key="3">
    <source>
        <dbReference type="Pfam" id="PF05043"/>
    </source>
</evidence>
<dbReference type="InterPro" id="IPR007737">
    <property type="entry name" value="Mga_HTH"/>
</dbReference>
<dbReference type="RefSeq" id="WP_094783592.1">
    <property type="nucleotide sequence ID" value="NZ_BEDT01000001.1"/>
</dbReference>
<dbReference type="EMBL" id="BEDT01000001">
    <property type="protein sequence ID" value="GAX46500.1"/>
    <property type="molecule type" value="Genomic_DNA"/>
</dbReference>
<dbReference type="Proteomes" id="UP000218689">
    <property type="component" value="Unassembled WGS sequence"/>
</dbReference>
<keyword evidence="2" id="KW-0804">Transcription</keyword>
<dbReference type="Pfam" id="PF05043">
    <property type="entry name" value="Mga"/>
    <property type="match status" value="1"/>
</dbReference>